<evidence type="ECO:0000256" key="9">
    <source>
        <dbReference type="ARBA" id="ARBA00022840"/>
    </source>
</evidence>
<dbReference type="Pfam" id="PF00072">
    <property type="entry name" value="Response_reg"/>
    <property type="match status" value="1"/>
</dbReference>
<dbReference type="InterPro" id="IPR003594">
    <property type="entry name" value="HATPase_dom"/>
</dbReference>
<dbReference type="Gene3D" id="3.30.565.10">
    <property type="entry name" value="Histidine kinase-like ATPase, C-terminal domain"/>
    <property type="match status" value="1"/>
</dbReference>
<dbReference type="AlphaFoldDB" id="A0A1F4SMI2"/>
<dbReference type="InterPro" id="IPR004105">
    <property type="entry name" value="CheA-like_dim"/>
</dbReference>
<dbReference type="PANTHER" id="PTHR43395">
    <property type="entry name" value="SENSOR HISTIDINE KINASE CHEA"/>
    <property type="match status" value="1"/>
</dbReference>
<dbReference type="GO" id="GO:0006935">
    <property type="term" value="P:chemotaxis"/>
    <property type="evidence" value="ECO:0007669"/>
    <property type="project" value="UniProtKB-KW"/>
</dbReference>
<dbReference type="SMART" id="SM00387">
    <property type="entry name" value="HATPase_c"/>
    <property type="match status" value="1"/>
</dbReference>
<dbReference type="Gene3D" id="2.30.30.40">
    <property type="entry name" value="SH3 Domains"/>
    <property type="match status" value="1"/>
</dbReference>
<keyword evidence="4" id="KW-0145">Chemotaxis</keyword>
<evidence type="ECO:0000313" key="19">
    <source>
        <dbReference type="Proteomes" id="UP000178417"/>
    </source>
</evidence>
<dbReference type="Pfam" id="PF02518">
    <property type="entry name" value="HATPase_c"/>
    <property type="match status" value="1"/>
</dbReference>
<dbReference type="InterPro" id="IPR008207">
    <property type="entry name" value="Sig_transdc_His_kin_Hpt_dom"/>
</dbReference>
<dbReference type="PROSITE" id="PS50110">
    <property type="entry name" value="RESPONSE_REGULATORY"/>
    <property type="match status" value="1"/>
</dbReference>
<comment type="function">
    <text evidence="11">Involved in the transmission of sensory signals from the chemoreceptors to the flagellar motors. CheA is autophosphorylated; it can transfer its phosphate group to either CheB or CheY.</text>
</comment>
<evidence type="ECO:0000256" key="7">
    <source>
        <dbReference type="ARBA" id="ARBA00022741"/>
    </source>
</evidence>
<keyword evidence="6" id="KW-0808">Transferase</keyword>
<keyword evidence="8" id="KW-0418">Kinase</keyword>
<evidence type="ECO:0000259" key="14">
    <source>
        <dbReference type="PROSITE" id="PS50109"/>
    </source>
</evidence>
<dbReference type="InterPro" id="IPR011006">
    <property type="entry name" value="CheY-like_superfamily"/>
</dbReference>
<sequence length="704" mass="78580">MPKDFDKSQFLETFKNEVQERLMNLENGIVKLEKEPGNIDLVKELNREAHSIKGAARMMGFIQIQDIAHKIEDFFAVLSEKNIKFHSKWASHILIMLDLIKEFLGKIISGEKIDADVSGICLECDKIILQKDETVDLTIEKTAISKELKCEKSKTGEDEKCVIEEYIKIPVSRVNKLINLMGELITIKGRSDYGFLLAKNLTDQCSLDSEKIKKEILVFYEQVFSDALRMDAVIKELQESIRNLRLLPASTVFGSYPRLVRDIALSQNKKIEFKMVGEETEIDKKILEEINPALIHILRNSVDHGIEKEGAIILSSYYEGGEVVVKVSDNGRGIDLNAIKEVASKKMNITEDALGKMTDNEVLSLIFLHGFSTSQSITDISGRGIGLDVVKTQIEKLRGRVEVVSSLGQGTAITLRLPLTVAVMQALIVTIRSHFFAFPLFAVLETVKVKKCDLSFIEGKEIVDVRGQPVQVANLGELWGMPFLPEKDRHIKKDDIHLIIASSLGGGIGFVVDEILREEEIYVKSLGGYLGKIKDVEGAAVLSGGEIAVVVDVFSLANTSKEVKLGVALEGGTDRIEGESLKEKKKILIVDDSYMIRELEKKILEDKNYRVETAIDGIDALNKITKVAPDLVITDAQMPNMDGFQMCETLKKNEKYKNIPVIMLTSLDKEEDKTKGTEAGADAYMTKEDFEQSKLLETVSRFAA</sequence>
<keyword evidence="7" id="KW-0547">Nucleotide-binding</keyword>
<dbReference type="EMBL" id="MEUB01000038">
    <property type="protein sequence ID" value="OGC21610.1"/>
    <property type="molecule type" value="Genomic_DNA"/>
</dbReference>
<protein>
    <recommendedName>
        <fullName evidence="3">Chemotaxis protein CheA</fullName>
        <ecNumber evidence="2">2.7.13.3</ecNumber>
    </recommendedName>
</protein>
<dbReference type="EC" id="2.7.13.3" evidence="2"/>
<dbReference type="SMART" id="SM00073">
    <property type="entry name" value="HPT"/>
    <property type="match status" value="1"/>
</dbReference>
<evidence type="ECO:0000256" key="10">
    <source>
        <dbReference type="ARBA" id="ARBA00023012"/>
    </source>
</evidence>
<evidence type="ECO:0000256" key="1">
    <source>
        <dbReference type="ARBA" id="ARBA00000085"/>
    </source>
</evidence>
<evidence type="ECO:0000313" key="18">
    <source>
        <dbReference type="EMBL" id="OGC21610.1"/>
    </source>
</evidence>
<dbReference type="Proteomes" id="UP000178417">
    <property type="component" value="Unassembled WGS sequence"/>
</dbReference>
<accession>A0A1F4SMI2</accession>
<dbReference type="PROSITE" id="PS50894">
    <property type="entry name" value="HPT"/>
    <property type="match status" value="1"/>
</dbReference>
<feature type="domain" description="CheW-like" evidence="16">
    <location>
        <begin position="423"/>
        <end position="562"/>
    </location>
</feature>
<feature type="domain" description="HPt" evidence="17">
    <location>
        <begin position="3"/>
        <end position="111"/>
    </location>
</feature>
<dbReference type="InterPro" id="IPR005467">
    <property type="entry name" value="His_kinase_dom"/>
</dbReference>
<dbReference type="InterPro" id="IPR036061">
    <property type="entry name" value="CheW-like_dom_sf"/>
</dbReference>
<dbReference type="SUPFAM" id="SSF50341">
    <property type="entry name" value="CheW-like"/>
    <property type="match status" value="1"/>
</dbReference>
<evidence type="ECO:0000259" key="17">
    <source>
        <dbReference type="PROSITE" id="PS50894"/>
    </source>
</evidence>
<comment type="caution">
    <text evidence="18">The sequence shown here is derived from an EMBL/GenBank/DDBJ whole genome shotgun (WGS) entry which is preliminary data.</text>
</comment>
<keyword evidence="5 13" id="KW-0597">Phosphoprotein</keyword>
<evidence type="ECO:0000256" key="13">
    <source>
        <dbReference type="PROSITE-ProRule" id="PRU00169"/>
    </source>
</evidence>
<comment type="catalytic activity">
    <reaction evidence="1">
        <text>ATP + protein L-histidine = ADP + protein N-phospho-L-histidine.</text>
        <dbReference type="EC" id="2.7.13.3"/>
    </reaction>
</comment>
<evidence type="ECO:0000256" key="4">
    <source>
        <dbReference type="ARBA" id="ARBA00022500"/>
    </source>
</evidence>
<dbReference type="PANTHER" id="PTHR43395:SF10">
    <property type="entry name" value="CHEMOTAXIS PROTEIN CHEA"/>
    <property type="match status" value="1"/>
</dbReference>
<dbReference type="GO" id="GO:0005737">
    <property type="term" value="C:cytoplasm"/>
    <property type="evidence" value="ECO:0007669"/>
    <property type="project" value="InterPro"/>
</dbReference>
<gene>
    <name evidence="18" type="ORF">A2310_02295</name>
</gene>
<dbReference type="SMART" id="SM01231">
    <property type="entry name" value="H-kinase_dim"/>
    <property type="match status" value="1"/>
</dbReference>
<evidence type="ECO:0000256" key="2">
    <source>
        <dbReference type="ARBA" id="ARBA00012438"/>
    </source>
</evidence>
<dbReference type="InterPro" id="IPR004358">
    <property type="entry name" value="Sig_transdc_His_kin-like_C"/>
</dbReference>
<dbReference type="GO" id="GO:0000155">
    <property type="term" value="F:phosphorelay sensor kinase activity"/>
    <property type="evidence" value="ECO:0007669"/>
    <property type="project" value="InterPro"/>
</dbReference>
<dbReference type="SUPFAM" id="SSF55874">
    <property type="entry name" value="ATPase domain of HSP90 chaperone/DNA topoisomerase II/histidine kinase"/>
    <property type="match status" value="1"/>
</dbReference>
<organism evidence="18 19">
    <name type="scientific">candidate division WOR-1 bacterium RIFOXYB2_FULL_37_13</name>
    <dbReference type="NCBI Taxonomy" id="1802579"/>
    <lineage>
        <taxon>Bacteria</taxon>
        <taxon>Bacillati</taxon>
        <taxon>Saganbacteria</taxon>
    </lineage>
</organism>
<evidence type="ECO:0000259" key="16">
    <source>
        <dbReference type="PROSITE" id="PS50851"/>
    </source>
</evidence>
<dbReference type="Gene3D" id="3.40.50.2300">
    <property type="match status" value="1"/>
</dbReference>
<evidence type="ECO:0000256" key="5">
    <source>
        <dbReference type="ARBA" id="ARBA00022553"/>
    </source>
</evidence>
<feature type="domain" description="Histidine kinase" evidence="14">
    <location>
        <begin position="162"/>
        <end position="421"/>
    </location>
</feature>
<keyword evidence="10" id="KW-0902">Two-component regulatory system</keyword>
<dbReference type="SUPFAM" id="SSF47226">
    <property type="entry name" value="Histidine-containing phosphotransfer domain, HPT domain"/>
    <property type="match status" value="1"/>
</dbReference>
<evidence type="ECO:0000259" key="15">
    <source>
        <dbReference type="PROSITE" id="PS50110"/>
    </source>
</evidence>
<dbReference type="STRING" id="1802579.A2310_02295"/>
<evidence type="ECO:0000256" key="3">
    <source>
        <dbReference type="ARBA" id="ARBA00021495"/>
    </source>
</evidence>
<feature type="modified residue" description="Phosphohistidine" evidence="12">
    <location>
        <position position="50"/>
    </location>
</feature>
<dbReference type="InterPro" id="IPR001789">
    <property type="entry name" value="Sig_transdc_resp-reg_receiver"/>
</dbReference>
<feature type="domain" description="Response regulatory" evidence="15">
    <location>
        <begin position="586"/>
        <end position="702"/>
    </location>
</feature>
<feature type="modified residue" description="4-aspartylphosphate" evidence="13">
    <location>
        <position position="635"/>
    </location>
</feature>
<dbReference type="InterPro" id="IPR002545">
    <property type="entry name" value="CheW-lke_dom"/>
</dbReference>
<proteinExistence type="predicted"/>
<evidence type="ECO:0000256" key="8">
    <source>
        <dbReference type="ARBA" id="ARBA00022777"/>
    </source>
</evidence>
<dbReference type="SMART" id="SM00260">
    <property type="entry name" value="CheW"/>
    <property type="match status" value="1"/>
</dbReference>
<name>A0A1F4SMI2_UNCSA</name>
<evidence type="ECO:0000256" key="12">
    <source>
        <dbReference type="PROSITE-ProRule" id="PRU00110"/>
    </source>
</evidence>
<evidence type="ECO:0000256" key="6">
    <source>
        <dbReference type="ARBA" id="ARBA00022679"/>
    </source>
</evidence>
<reference evidence="18 19" key="1">
    <citation type="journal article" date="2016" name="Nat. Commun.">
        <title>Thousands of microbial genomes shed light on interconnected biogeochemical processes in an aquifer system.</title>
        <authorList>
            <person name="Anantharaman K."/>
            <person name="Brown C.T."/>
            <person name="Hug L.A."/>
            <person name="Sharon I."/>
            <person name="Castelle C.J."/>
            <person name="Probst A.J."/>
            <person name="Thomas B.C."/>
            <person name="Singh A."/>
            <person name="Wilkins M.J."/>
            <person name="Karaoz U."/>
            <person name="Brodie E.L."/>
            <person name="Williams K.H."/>
            <person name="Hubbard S.S."/>
            <person name="Banfield J.F."/>
        </authorList>
    </citation>
    <scope>NUCLEOTIDE SEQUENCE [LARGE SCALE GENOMIC DNA]</scope>
</reference>
<dbReference type="PROSITE" id="PS50851">
    <property type="entry name" value="CHEW"/>
    <property type="match status" value="1"/>
</dbReference>
<keyword evidence="9" id="KW-0067">ATP-binding</keyword>
<dbReference type="Gene3D" id="1.20.120.160">
    <property type="entry name" value="HPT domain"/>
    <property type="match status" value="1"/>
</dbReference>
<dbReference type="Gene3D" id="1.10.287.560">
    <property type="entry name" value="Histidine kinase CheA-like, homodimeric domain"/>
    <property type="match status" value="1"/>
</dbReference>
<dbReference type="SMART" id="SM00448">
    <property type="entry name" value="REC"/>
    <property type="match status" value="1"/>
</dbReference>
<dbReference type="GO" id="GO:0005524">
    <property type="term" value="F:ATP binding"/>
    <property type="evidence" value="ECO:0007669"/>
    <property type="project" value="UniProtKB-KW"/>
</dbReference>
<dbReference type="FunFam" id="3.30.565.10:FF:000016">
    <property type="entry name" value="Chemotaxis protein CheA, putative"/>
    <property type="match status" value="1"/>
</dbReference>
<evidence type="ECO:0000256" key="11">
    <source>
        <dbReference type="ARBA" id="ARBA00035100"/>
    </source>
</evidence>
<dbReference type="SUPFAM" id="SSF52172">
    <property type="entry name" value="CheY-like"/>
    <property type="match status" value="1"/>
</dbReference>
<dbReference type="PRINTS" id="PR00344">
    <property type="entry name" value="BCTRLSENSOR"/>
</dbReference>
<dbReference type="PROSITE" id="PS50109">
    <property type="entry name" value="HIS_KIN"/>
    <property type="match status" value="1"/>
</dbReference>
<dbReference type="InterPro" id="IPR036641">
    <property type="entry name" value="HPT_dom_sf"/>
</dbReference>
<dbReference type="InterPro" id="IPR037006">
    <property type="entry name" value="CheA-like_homodim_sf"/>
</dbReference>
<dbReference type="InterPro" id="IPR051315">
    <property type="entry name" value="Bact_Chemotaxis_CheA"/>
</dbReference>
<dbReference type="Pfam" id="PF01627">
    <property type="entry name" value="Hpt"/>
    <property type="match status" value="1"/>
</dbReference>
<dbReference type="Pfam" id="PF01584">
    <property type="entry name" value="CheW"/>
    <property type="match status" value="1"/>
</dbReference>
<dbReference type="CDD" id="cd00088">
    <property type="entry name" value="HPT"/>
    <property type="match status" value="1"/>
</dbReference>
<dbReference type="InterPro" id="IPR036890">
    <property type="entry name" value="HATPase_C_sf"/>
</dbReference>